<accession>A0A516KN37</accession>
<dbReference type="EMBL" id="MN043729">
    <property type="protein sequence ID" value="QDP42996.1"/>
    <property type="molecule type" value="Genomic_DNA"/>
</dbReference>
<sequence length="56" mass="6580">MVYMTRTKDGFHGHYDNLKTNIRYTFDAPGRTKKQIIKTFWDAAKNYNKQEVGSHG</sequence>
<dbReference type="Proteomes" id="UP000317800">
    <property type="component" value="Segment"/>
</dbReference>
<evidence type="ECO:0000313" key="1">
    <source>
        <dbReference type="EMBL" id="QDP42996.1"/>
    </source>
</evidence>
<protein>
    <submittedName>
        <fullName evidence="1">Uncharacterized protein</fullName>
    </submittedName>
</protein>
<reference evidence="1 2" key="1">
    <citation type="submission" date="2019-06" db="EMBL/GenBank/DDBJ databases">
        <authorList>
            <person name="Hertel R."/>
        </authorList>
    </citation>
    <scope>NUCLEOTIDE SEQUENCE [LARGE SCALE GENOMIC DNA]</scope>
</reference>
<organism evidence="1 2">
    <name type="scientific">Bacillus phage vB_BmeM-Goe8</name>
    <dbReference type="NCBI Taxonomy" id="2593638"/>
    <lineage>
        <taxon>Viruses</taxon>
        <taxon>Duplodnaviria</taxon>
        <taxon>Heunggongvirae</taxon>
        <taxon>Uroviricota</taxon>
        <taxon>Caudoviricetes</taxon>
        <taxon>Herelleviridae</taxon>
        <taxon>Bastillevirinae</taxon>
        <taxon>Goettingenvirus</taxon>
        <taxon>Goettingenvirus goe8</taxon>
    </lineage>
</organism>
<proteinExistence type="predicted"/>
<evidence type="ECO:0000313" key="2">
    <source>
        <dbReference type="Proteomes" id="UP000317800"/>
    </source>
</evidence>
<name>A0A516KN37_9CAUD</name>
<gene>
    <name evidence="1" type="ORF">Goe8_c02230</name>
</gene>
<keyword evidence="2" id="KW-1185">Reference proteome</keyword>